<evidence type="ECO:0000256" key="3">
    <source>
        <dbReference type="PROSITE-ProRule" id="PRU01248"/>
    </source>
</evidence>
<evidence type="ECO:0000259" key="5">
    <source>
        <dbReference type="PROSITE" id="PS51900"/>
    </source>
</evidence>
<dbReference type="InterPro" id="IPR011010">
    <property type="entry name" value="DNA_brk_join_enz"/>
</dbReference>
<proteinExistence type="predicted"/>
<dbReference type="SUPFAM" id="SSF56349">
    <property type="entry name" value="DNA breaking-rejoining enzymes"/>
    <property type="match status" value="1"/>
</dbReference>
<dbReference type="GO" id="GO:0006310">
    <property type="term" value="P:DNA recombination"/>
    <property type="evidence" value="ECO:0007669"/>
    <property type="project" value="UniProtKB-KW"/>
</dbReference>
<protein>
    <submittedName>
        <fullName evidence="6">Tyrosine-type recombinase/integrase</fullName>
    </submittedName>
</protein>
<dbReference type="EMBL" id="QGUI02000107">
    <property type="protein sequence ID" value="MFO7192533.1"/>
    <property type="molecule type" value="Genomic_DNA"/>
</dbReference>
<keyword evidence="2" id="KW-0233">DNA recombination</keyword>
<dbReference type="PANTHER" id="PTHR30349:SF81">
    <property type="entry name" value="TYROSINE RECOMBINASE XERC"/>
    <property type="match status" value="1"/>
</dbReference>
<dbReference type="InterPro" id="IPR044068">
    <property type="entry name" value="CB"/>
</dbReference>
<name>A0ABD6FF74_9PSEU</name>
<dbReference type="InterPro" id="IPR010998">
    <property type="entry name" value="Integrase_recombinase_N"/>
</dbReference>
<evidence type="ECO:0000259" key="4">
    <source>
        <dbReference type="PROSITE" id="PS51898"/>
    </source>
</evidence>
<reference evidence="6 7" key="1">
    <citation type="journal article" date="2021" name="BMC Genomics">
        <title>Genome-resolved metagenome and metatranscriptome analyses of thermophilic composting reveal key bacterial players and their metabolic interactions.</title>
        <authorList>
            <person name="Braga L.P.P."/>
            <person name="Pereira R.V."/>
            <person name="Martins L.F."/>
            <person name="Moura L.M.S."/>
            <person name="Sanchez F.B."/>
            <person name="Patane J.S.L."/>
            <person name="da Silva A.M."/>
            <person name="Setubal J.C."/>
        </authorList>
    </citation>
    <scope>NUCLEOTIDE SEQUENCE [LARGE SCALE GENOMIC DNA]</scope>
    <source>
        <strain evidence="6">ZC4RG45</strain>
    </source>
</reference>
<accession>A0ABD6FF74</accession>
<dbReference type="Pfam" id="PF00589">
    <property type="entry name" value="Phage_integrase"/>
    <property type="match status" value="1"/>
</dbReference>
<comment type="caution">
    <text evidence="6">The sequence shown here is derived from an EMBL/GenBank/DDBJ whole genome shotgun (WGS) entry which is preliminary data.</text>
</comment>
<feature type="domain" description="Core-binding (CB)" evidence="5">
    <location>
        <begin position="1"/>
        <end position="88"/>
    </location>
</feature>
<evidence type="ECO:0000313" key="7">
    <source>
        <dbReference type="Proteomes" id="UP000249324"/>
    </source>
</evidence>
<keyword evidence="1 3" id="KW-0238">DNA-binding</keyword>
<dbReference type="InterPro" id="IPR002104">
    <property type="entry name" value="Integrase_catalytic"/>
</dbReference>
<dbReference type="GO" id="GO:0003677">
    <property type="term" value="F:DNA binding"/>
    <property type="evidence" value="ECO:0007669"/>
    <property type="project" value="UniProtKB-UniRule"/>
</dbReference>
<organism evidence="6 7">
    <name type="scientific">Thermocrispum agreste</name>
    <dbReference type="NCBI Taxonomy" id="37925"/>
    <lineage>
        <taxon>Bacteria</taxon>
        <taxon>Bacillati</taxon>
        <taxon>Actinomycetota</taxon>
        <taxon>Actinomycetes</taxon>
        <taxon>Pseudonocardiales</taxon>
        <taxon>Pseudonocardiaceae</taxon>
        <taxon>Thermocrispum</taxon>
    </lineage>
</organism>
<sequence length="345" mass="38182">PGLTVRWLVRLSETSRRSYYQALADWLAWCDRHGVDPLAARRADRDAWQAGMTSRKVGPGNVVSTIPASPATVAKRLAVVSSWYAYLAENDIDVRNPAAGGSRPKPPARSRLPALSADEMCGFIDWLIRRAERLGTEAAWRDAAHLHLLFATGLRVTASCTAEFKDIRFESGYCVLYYRKKSRTADDWDFVPLSEHLLQTLTRYWTLRARRESAERGKLVTVQDLEGPLFVSTPHPHQPERTGGAPLNQKHVQRRLRTLARQAGLRCAATITPHSTRRTAATVALANGATLAQVQDLLGHADPRTTRQGYDASIHRLETSAVWTIADVTANGAPARKPTPPTAAR</sequence>
<gene>
    <name evidence="6" type="ORF">DIU77_009860</name>
</gene>
<dbReference type="PROSITE" id="PS51898">
    <property type="entry name" value="TYR_RECOMBINASE"/>
    <property type="match status" value="1"/>
</dbReference>
<dbReference type="PANTHER" id="PTHR30349">
    <property type="entry name" value="PHAGE INTEGRASE-RELATED"/>
    <property type="match status" value="1"/>
</dbReference>
<dbReference type="InterPro" id="IPR050090">
    <property type="entry name" value="Tyrosine_recombinase_XerCD"/>
</dbReference>
<feature type="non-terminal residue" evidence="6">
    <location>
        <position position="1"/>
    </location>
</feature>
<evidence type="ECO:0000256" key="2">
    <source>
        <dbReference type="ARBA" id="ARBA00023172"/>
    </source>
</evidence>
<dbReference type="Gene3D" id="1.10.443.10">
    <property type="entry name" value="Intergrase catalytic core"/>
    <property type="match status" value="1"/>
</dbReference>
<feature type="domain" description="Tyr recombinase" evidence="4">
    <location>
        <begin position="110"/>
        <end position="324"/>
    </location>
</feature>
<evidence type="ECO:0000313" key="6">
    <source>
        <dbReference type="EMBL" id="MFO7192533.1"/>
    </source>
</evidence>
<dbReference type="Proteomes" id="UP000249324">
    <property type="component" value="Unassembled WGS sequence"/>
</dbReference>
<evidence type="ECO:0000256" key="1">
    <source>
        <dbReference type="ARBA" id="ARBA00023125"/>
    </source>
</evidence>
<dbReference type="Gene3D" id="1.10.150.130">
    <property type="match status" value="1"/>
</dbReference>
<dbReference type="PROSITE" id="PS51900">
    <property type="entry name" value="CB"/>
    <property type="match status" value="1"/>
</dbReference>
<dbReference type="AlphaFoldDB" id="A0ABD6FF74"/>
<dbReference type="InterPro" id="IPR013762">
    <property type="entry name" value="Integrase-like_cat_sf"/>
</dbReference>